<keyword evidence="1" id="KW-0732">Signal</keyword>
<sequence>MMQFLLLIYLFVTSLRIISSHNHNNDQYLLQNLQDHCKCHKGPTGPPPIFYRQPKNQPLPIPVPVPFPGFPNMPYLPDLPQDLASYISNAASPFAKETPKSEAIPAMSNQLPIIVLPFYSHGFNPYRNPSYFGMNPKQSHKKRFSPYLIKRDDRSLETGNMDNSDDANYSCDPLNSRCKNTQDKKNKEYGIYRRLNSPRFDLE</sequence>
<reference evidence="2 3" key="1">
    <citation type="submission" date="2020-04" db="EMBL/GenBank/DDBJ databases">
        <authorList>
            <person name="Wallbank WR R."/>
            <person name="Pardo Diaz C."/>
            <person name="Kozak K."/>
            <person name="Martin S."/>
            <person name="Jiggins C."/>
            <person name="Moest M."/>
            <person name="Warren A I."/>
            <person name="Byers J.R.P. K."/>
            <person name="Montejo-Kovacevich G."/>
            <person name="Yen C E."/>
        </authorList>
    </citation>
    <scope>NUCLEOTIDE SEQUENCE [LARGE SCALE GENOMIC DNA]</scope>
</reference>
<protein>
    <submittedName>
        <fullName evidence="2">Uncharacterized protein</fullName>
    </submittedName>
</protein>
<organism evidence="2 3">
    <name type="scientific">Arctia plantaginis</name>
    <name type="common">Wood tiger moth</name>
    <name type="synonym">Phalaena plantaginis</name>
    <dbReference type="NCBI Taxonomy" id="874455"/>
    <lineage>
        <taxon>Eukaryota</taxon>
        <taxon>Metazoa</taxon>
        <taxon>Ecdysozoa</taxon>
        <taxon>Arthropoda</taxon>
        <taxon>Hexapoda</taxon>
        <taxon>Insecta</taxon>
        <taxon>Pterygota</taxon>
        <taxon>Neoptera</taxon>
        <taxon>Endopterygota</taxon>
        <taxon>Lepidoptera</taxon>
        <taxon>Glossata</taxon>
        <taxon>Ditrysia</taxon>
        <taxon>Noctuoidea</taxon>
        <taxon>Erebidae</taxon>
        <taxon>Arctiinae</taxon>
        <taxon>Arctia</taxon>
    </lineage>
</organism>
<gene>
    <name evidence="2" type="ORF">APLA_LOCUS2730</name>
</gene>
<dbReference type="AlphaFoldDB" id="A0A8S0Z2Y8"/>
<proteinExistence type="predicted"/>
<evidence type="ECO:0000313" key="2">
    <source>
        <dbReference type="EMBL" id="CAB3226863.1"/>
    </source>
</evidence>
<dbReference type="EMBL" id="CADEBD010000275">
    <property type="protein sequence ID" value="CAB3226863.1"/>
    <property type="molecule type" value="Genomic_DNA"/>
</dbReference>
<dbReference type="OrthoDB" id="726732at2759"/>
<dbReference type="Proteomes" id="UP000494256">
    <property type="component" value="Unassembled WGS sequence"/>
</dbReference>
<evidence type="ECO:0000313" key="3">
    <source>
        <dbReference type="Proteomes" id="UP000494256"/>
    </source>
</evidence>
<name>A0A8S0Z2Y8_ARCPL</name>
<comment type="caution">
    <text evidence="2">The sequence shown here is derived from an EMBL/GenBank/DDBJ whole genome shotgun (WGS) entry which is preliminary data.</text>
</comment>
<evidence type="ECO:0000256" key="1">
    <source>
        <dbReference type="SAM" id="SignalP"/>
    </source>
</evidence>
<feature type="chain" id="PRO_5035767612" evidence="1">
    <location>
        <begin position="21"/>
        <end position="203"/>
    </location>
</feature>
<accession>A0A8S0Z2Y8</accession>
<feature type="signal peptide" evidence="1">
    <location>
        <begin position="1"/>
        <end position="20"/>
    </location>
</feature>